<evidence type="ECO:0000259" key="2">
    <source>
        <dbReference type="PROSITE" id="PS50835"/>
    </source>
</evidence>
<dbReference type="AlphaFoldDB" id="A0A2W2B7I3"/>
<proteinExistence type="predicted"/>
<dbReference type="InterPro" id="IPR013783">
    <property type="entry name" value="Ig-like_fold"/>
</dbReference>
<evidence type="ECO:0000313" key="4">
    <source>
        <dbReference type="Proteomes" id="UP000248745"/>
    </source>
</evidence>
<sequence length="588" mass="60615">MKQFLYTLSAIAILVGLQSCLPTLTVTNYSICQNNTVPSGQGMVASTTLTSSINWYAAPTGGSVLYTGTVFNPVGVAGSGITNTGTSGTTTFYAIEQTSTSSRTAVTFTINPSPTASITSNTTVVCSSGANATLSANTGTGLTYQWKLNGSNVSGATNATYTTNVTGAYTCAVSNSTCGPIISNSITLTAGTPPTATATAAGATSFCPGGSVVLNANTGTGLTYQWQQNGSNISGATNAAYTASGTGSYTVIVTNVAGCNATSSAIAVSANGSFTVAIAYTGPVNVCAGNPVTLNSSVSSSAVTYQWNLNGIAVPGATDASFQCATSGNYTVTAHDASISCTVTSNPMVITVYPQPNSYVAYASPLSFCEGGAVVLTANTDPALTCQWLRDGYVIPGATGYYNVAEQTGYYSVIATDVHNCADTSDRVSINVFPLPQPTITRTANVFATASTFSNYQWLRNGAEIPGATQYSYTATSNGAFSVTVWDANNCTRTSDAIFINDLSANGAVAPSDQIIVYPNPTAKIVFIDAPQSSLNVYLCTMDGKLVCYWLATKEVDLTDVAAGNYVMTLLDQDNRVLKVEKLLKSDK</sequence>
<dbReference type="SUPFAM" id="SSF49299">
    <property type="entry name" value="PKD domain"/>
    <property type="match status" value="1"/>
</dbReference>
<dbReference type="OrthoDB" id="678019at2"/>
<gene>
    <name evidence="3" type="ORF">DN068_15180</name>
</gene>
<dbReference type="Proteomes" id="UP000248745">
    <property type="component" value="Unassembled WGS sequence"/>
</dbReference>
<feature type="signal peptide" evidence="1">
    <location>
        <begin position="1"/>
        <end position="25"/>
    </location>
</feature>
<protein>
    <recommendedName>
        <fullName evidence="2">Ig-like domain-containing protein</fullName>
    </recommendedName>
</protein>
<evidence type="ECO:0000256" key="1">
    <source>
        <dbReference type="SAM" id="SignalP"/>
    </source>
</evidence>
<feature type="chain" id="PRO_5016038584" description="Ig-like domain-containing protein" evidence="1">
    <location>
        <begin position="26"/>
        <end position="588"/>
    </location>
</feature>
<dbReference type="Gene3D" id="2.60.40.10">
    <property type="entry name" value="Immunoglobulins"/>
    <property type="match status" value="4"/>
</dbReference>
<comment type="caution">
    <text evidence="3">The sequence shown here is derived from an EMBL/GenBank/DDBJ whole genome shotgun (WGS) entry which is preliminary data.</text>
</comment>
<dbReference type="PROSITE" id="PS50835">
    <property type="entry name" value="IG_LIKE"/>
    <property type="match status" value="1"/>
</dbReference>
<keyword evidence="1" id="KW-0732">Signal</keyword>
<accession>A0A2W2B7I3</accession>
<evidence type="ECO:0000313" key="3">
    <source>
        <dbReference type="EMBL" id="PZF71977.1"/>
    </source>
</evidence>
<feature type="domain" description="Ig-like" evidence="2">
    <location>
        <begin position="104"/>
        <end position="187"/>
    </location>
</feature>
<dbReference type="EMBL" id="QKTW01000020">
    <property type="protein sequence ID" value="PZF71977.1"/>
    <property type="molecule type" value="Genomic_DNA"/>
</dbReference>
<organism evidence="3 4">
    <name type="scientific">Taibaiella soli</name>
    <dbReference type="NCBI Taxonomy" id="1649169"/>
    <lineage>
        <taxon>Bacteria</taxon>
        <taxon>Pseudomonadati</taxon>
        <taxon>Bacteroidota</taxon>
        <taxon>Chitinophagia</taxon>
        <taxon>Chitinophagales</taxon>
        <taxon>Chitinophagaceae</taxon>
        <taxon>Taibaiella</taxon>
    </lineage>
</organism>
<dbReference type="SUPFAM" id="SSF48726">
    <property type="entry name" value="Immunoglobulin"/>
    <property type="match status" value="1"/>
</dbReference>
<reference evidence="3 4" key="1">
    <citation type="submission" date="2018-06" db="EMBL/GenBank/DDBJ databases">
        <title>Mucibacter soli gen. nov., sp. nov., a new member of the family Chitinophagaceae producing mucin.</title>
        <authorList>
            <person name="Kim M.-K."/>
            <person name="Park S."/>
            <person name="Kim T.-S."/>
            <person name="Joung Y."/>
            <person name="Han J.-H."/>
            <person name="Kim S.B."/>
        </authorList>
    </citation>
    <scope>NUCLEOTIDE SEQUENCE [LARGE SCALE GENOMIC DNA]</scope>
    <source>
        <strain evidence="3 4">R1-15</strain>
    </source>
</reference>
<dbReference type="InterPro" id="IPR035986">
    <property type="entry name" value="PKD_dom_sf"/>
</dbReference>
<dbReference type="RefSeq" id="WP_110999790.1">
    <property type="nucleotide sequence ID" value="NZ_QKTW01000020.1"/>
</dbReference>
<keyword evidence="4" id="KW-1185">Reference proteome</keyword>
<dbReference type="PROSITE" id="PS51257">
    <property type="entry name" value="PROKAR_LIPOPROTEIN"/>
    <property type="match status" value="1"/>
</dbReference>
<name>A0A2W2B7I3_9BACT</name>
<dbReference type="InterPro" id="IPR036179">
    <property type="entry name" value="Ig-like_dom_sf"/>
</dbReference>
<dbReference type="InterPro" id="IPR007110">
    <property type="entry name" value="Ig-like_dom"/>
</dbReference>